<dbReference type="Proteomes" id="UP001374584">
    <property type="component" value="Unassembled WGS sequence"/>
</dbReference>
<evidence type="ECO:0000313" key="1">
    <source>
        <dbReference type="EMBL" id="KAK7366698.1"/>
    </source>
</evidence>
<protein>
    <submittedName>
        <fullName evidence="1">Uncharacterized protein</fullName>
    </submittedName>
</protein>
<accession>A0AAN9NB69</accession>
<dbReference type="AlphaFoldDB" id="A0AAN9NB69"/>
<comment type="caution">
    <text evidence="1">The sequence shown here is derived from an EMBL/GenBank/DDBJ whole genome shotgun (WGS) entry which is preliminary data.</text>
</comment>
<gene>
    <name evidence="1" type="ORF">VNO80_08695</name>
</gene>
<sequence length="93" mass="10906">MYEQKKKRKKKEITKLQNTNSKDDKIIRLARRKTNHTDTGEEFFWGEEARNLLEGWYDDGGGFDELSNTEECKWALHVSDVGGVWSCNDHITK</sequence>
<reference evidence="1 2" key="1">
    <citation type="submission" date="2024-01" db="EMBL/GenBank/DDBJ databases">
        <title>The genomes of 5 underutilized Papilionoideae crops provide insights into root nodulation and disease resistanc.</title>
        <authorList>
            <person name="Jiang F."/>
        </authorList>
    </citation>
    <scope>NUCLEOTIDE SEQUENCE [LARGE SCALE GENOMIC DNA]</scope>
    <source>
        <strain evidence="1">JINMINGXINNONG_FW02</strain>
        <tissue evidence="1">Leaves</tissue>
    </source>
</reference>
<organism evidence="1 2">
    <name type="scientific">Phaseolus coccineus</name>
    <name type="common">Scarlet runner bean</name>
    <name type="synonym">Phaseolus multiflorus</name>
    <dbReference type="NCBI Taxonomy" id="3886"/>
    <lineage>
        <taxon>Eukaryota</taxon>
        <taxon>Viridiplantae</taxon>
        <taxon>Streptophyta</taxon>
        <taxon>Embryophyta</taxon>
        <taxon>Tracheophyta</taxon>
        <taxon>Spermatophyta</taxon>
        <taxon>Magnoliopsida</taxon>
        <taxon>eudicotyledons</taxon>
        <taxon>Gunneridae</taxon>
        <taxon>Pentapetalae</taxon>
        <taxon>rosids</taxon>
        <taxon>fabids</taxon>
        <taxon>Fabales</taxon>
        <taxon>Fabaceae</taxon>
        <taxon>Papilionoideae</taxon>
        <taxon>50 kb inversion clade</taxon>
        <taxon>NPAAA clade</taxon>
        <taxon>indigoferoid/millettioid clade</taxon>
        <taxon>Phaseoleae</taxon>
        <taxon>Phaseolus</taxon>
    </lineage>
</organism>
<keyword evidence="2" id="KW-1185">Reference proteome</keyword>
<evidence type="ECO:0000313" key="2">
    <source>
        <dbReference type="Proteomes" id="UP001374584"/>
    </source>
</evidence>
<proteinExistence type="predicted"/>
<dbReference type="EMBL" id="JAYMYR010000004">
    <property type="protein sequence ID" value="KAK7366698.1"/>
    <property type="molecule type" value="Genomic_DNA"/>
</dbReference>
<name>A0AAN9NB69_PHACN</name>